<sequence>MSLEHAQTASRQMQEGRFRSARATLAKAEVSAVNHKEQISYLAQRYNAVQEHYIQKEKELTKAISAVHAKERSLESQKAAAQLNLYHQEKKRNEHISALGSAECNLSEARCKSRDANTGKIVSGIAAGLLTLATFGAAAPLVAIPFVFAELEKDAERKVEHFKNQIRSTERKIQEAERSIVTLTSAAAKLNGEKSVYTGQRNRLQEEKGKIKHTIVFLQSALSYGSQYSLATEHCIDRTASTGKLMKKVEARGYTLFDSKGTKHVLNSFEEAVESV</sequence>
<evidence type="ECO:0000313" key="4">
    <source>
        <dbReference type="Proteomes" id="UP001174909"/>
    </source>
</evidence>
<reference evidence="3" key="1">
    <citation type="submission" date="2023-03" db="EMBL/GenBank/DDBJ databases">
        <authorList>
            <person name="Steffen K."/>
            <person name="Cardenas P."/>
        </authorList>
    </citation>
    <scope>NUCLEOTIDE SEQUENCE</scope>
</reference>
<accession>A0AA35RJ60</accession>
<proteinExistence type="predicted"/>
<feature type="transmembrane region" description="Helical" evidence="2">
    <location>
        <begin position="121"/>
        <end position="148"/>
    </location>
</feature>
<dbReference type="EMBL" id="CASHTH010001187">
    <property type="protein sequence ID" value="CAI8012500.1"/>
    <property type="molecule type" value="Genomic_DNA"/>
</dbReference>
<keyword evidence="2" id="KW-0812">Transmembrane</keyword>
<keyword evidence="4" id="KW-1185">Reference proteome</keyword>
<keyword evidence="1" id="KW-0175">Coiled coil</keyword>
<evidence type="ECO:0000313" key="3">
    <source>
        <dbReference type="EMBL" id="CAI8012500.1"/>
    </source>
</evidence>
<evidence type="ECO:0000256" key="2">
    <source>
        <dbReference type="SAM" id="Phobius"/>
    </source>
</evidence>
<name>A0AA35RJ60_GEOBA</name>
<dbReference type="Proteomes" id="UP001174909">
    <property type="component" value="Unassembled WGS sequence"/>
</dbReference>
<protein>
    <submittedName>
        <fullName evidence="3">Uncharacterized protein</fullName>
    </submittedName>
</protein>
<organism evidence="3 4">
    <name type="scientific">Geodia barretti</name>
    <name type="common">Barrett's horny sponge</name>
    <dbReference type="NCBI Taxonomy" id="519541"/>
    <lineage>
        <taxon>Eukaryota</taxon>
        <taxon>Metazoa</taxon>
        <taxon>Porifera</taxon>
        <taxon>Demospongiae</taxon>
        <taxon>Heteroscleromorpha</taxon>
        <taxon>Tetractinellida</taxon>
        <taxon>Astrophorina</taxon>
        <taxon>Geodiidae</taxon>
        <taxon>Geodia</taxon>
    </lineage>
</organism>
<keyword evidence="2" id="KW-1133">Transmembrane helix</keyword>
<comment type="caution">
    <text evidence="3">The sequence shown here is derived from an EMBL/GenBank/DDBJ whole genome shotgun (WGS) entry which is preliminary data.</text>
</comment>
<gene>
    <name evidence="3" type="ORF">GBAR_LOCUS8024</name>
</gene>
<feature type="coiled-coil region" evidence="1">
    <location>
        <begin position="152"/>
        <end position="207"/>
    </location>
</feature>
<evidence type="ECO:0000256" key="1">
    <source>
        <dbReference type="SAM" id="Coils"/>
    </source>
</evidence>
<keyword evidence="2" id="KW-0472">Membrane</keyword>
<dbReference type="AlphaFoldDB" id="A0AA35RJ60"/>